<comment type="caution">
    <text evidence="3">The sequence shown here is derived from an EMBL/GenBank/DDBJ whole genome shotgun (WGS) entry which is preliminary data.</text>
</comment>
<dbReference type="Pfam" id="PF00005">
    <property type="entry name" value="ABC_tran"/>
    <property type="match status" value="1"/>
</dbReference>
<dbReference type="GO" id="GO:0005524">
    <property type="term" value="F:ATP binding"/>
    <property type="evidence" value="ECO:0007669"/>
    <property type="project" value="InterPro"/>
</dbReference>
<dbReference type="GO" id="GO:0042626">
    <property type="term" value="F:ATPase-coupled transmembrane transporter activity"/>
    <property type="evidence" value="ECO:0007669"/>
    <property type="project" value="TreeGrafter"/>
</dbReference>
<dbReference type="PANTHER" id="PTHR24221:SF402">
    <property type="entry name" value="IRON-SULFUR CLUSTERS TRANSPORTER ABCB7, MITOCHONDRIAL"/>
    <property type="match status" value="1"/>
</dbReference>
<accession>A0A835PBW1</accession>
<dbReference type="InterPro" id="IPR027417">
    <property type="entry name" value="P-loop_NTPase"/>
</dbReference>
<name>A0A835PBW1_VANPL</name>
<dbReference type="InterPro" id="IPR003439">
    <property type="entry name" value="ABC_transporter-like_ATP-bd"/>
</dbReference>
<organism evidence="3 4">
    <name type="scientific">Vanilla planifolia</name>
    <name type="common">Vanilla</name>
    <dbReference type="NCBI Taxonomy" id="51239"/>
    <lineage>
        <taxon>Eukaryota</taxon>
        <taxon>Viridiplantae</taxon>
        <taxon>Streptophyta</taxon>
        <taxon>Embryophyta</taxon>
        <taxon>Tracheophyta</taxon>
        <taxon>Spermatophyta</taxon>
        <taxon>Magnoliopsida</taxon>
        <taxon>Liliopsida</taxon>
        <taxon>Asparagales</taxon>
        <taxon>Orchidaceae</taxon>
        <taxon>Vanilloideae</taxon>
        <taxon>Vanilleae</taxon>
        <taxon>Vanilla</taxon>
    </lineage>
</organism>
<dbReference type="OrthoDB" id="680238at2759"/>
<dbReference type="GO" id="GO:0005743">
    <property type="term" value="C:mitochondrial inner membrane"/>
    <property type="evidence" value="ECO:0007669"/>
    <property type="project" value="TreeGrafter"/>
</dbReference>
<dbReference type="SUPFAM" id="SSF52540">
    <property type="entry name" value="P-loop containing nucleoside triphosphate hydrolases"/>
    <property type="match status" value="1"/>
</dbReference>
<dbReference type="InterPro" id="IPR011989">
    <property type="entry name" value="ARM-like"/>
</dbReference>
<evidence type="ECO:0000313" key="3">
    <source>
        <dbReference type="EMBL" id="KAG0449281.1"/>
    </source>
</evidence>
<dbReference type="Proteomes" id="UP000639772">
    <property type="component" value="Unassembled WGS sequence"/>
</dbReference>
<evidence type="ECO:0000259" key="2">
    <source>
        <dbReference type="Pfam" id="PF00005"/>
    </source>
</evidence>
<proteinExistence type="predicted"/>
<evidence type="ECO:0000256" key="1">
    <source>
        <dbReference type="ARBA" id="ARBA00022448"/>
    </source>
</evidence>
<feature type="domain" description="ABC transporter" evidence="2">
    <location>
        <begin position="58"/>
        <end position="101"/>
    </location>
</feature>
<protein>
    <recommendedName>
        <fullName evidence="2">ABC transporter domain-containing protein</fullName>
    </recommendedName>
</protein>
<sequence>MSCFSLLYLQHVRRAAVLALSTAAHNKPNLIKGLLLEMLQFFYVIKLLLRYLQDRKILDGVSFVVPTGRSVAIVGTSESGKSTILRLLFRFFNTDSGAVNFFVSSGSSLIFYALIGDF</sequence>
<dbReference type="GO" id="GO:0006879">
    <property type="term" value="P:intracellular iron ion homeostasis"/>
    <property type="evidence" value="ECO:0007669"/>
    <property type="project" value="TreeGrafter"/>
</dbReference>
<reference evidence="3 4" key="1">
    <citation type="journal article" date="2020" name="Nat. Food">
        <title>A phased Vanilla planifolia genome enables genetic improvement of flavour and production.</title>
        <authorList>
            <person name="Hasing T."/>
            <person name="Tang H."/>
            <person name="Brym M."/>
            <person name="Khazi F."/>
            <person name="Huang T."/>
            <person name="Chambers A.H."/>
        </authorList>
    </citation>
    <scope>NUCLEOTIDE SEQUENCE [LARGE SCALE GENOMIC DNA]</scope>
    <source>
        <tissue evidence="3">Leaf</tissue>
    </source>
</reference>
<dbReference type="Gene3D" id="3.40.50.300">
    <property type="entry name" value="P-loop containing nucleotide triphosphate hydrolases"/>
    <property type="match status" value="1"/>
</dbReference>
<keyword evidence="1" id="KW-0813">Transport</keyword>
<gene>
    <name evidence="3" type="ORF">HPP92_027398</name>
</gene>
<dbReference type="GO" id="GO:0016887">
    <property type="term" value="F:ATP hydrolysis activity"/>
    <property type="evidence" value="ECO:0007669"/>
    <property type="project" value="InterPro"/>
</dbReference>
<dbReference type="AlphaFoldDB" id="A0A835PBW1"/>
<dbReference type="PANTHER" id="PTHR24221">
    <property type="entry name" value="ATP-BINDING CASSETTE SUB-FAMILY B"/>
    <property type="match status" value="1"/>
</dbReference>
<dbReference type="Gene3D" id="1.25.10.10">
    <property type="entry name" value="Leucine-rich Repeat Variant"/>
    <property type="match status" value="1"/>
</dbReference>
<evidence type="ECO:0000313" key="4">
    <source>
        <dbReference type="Proteomes" id="UP000639772"/>
    </source>
</evidence>
<dbReference type="InterPro" id="IPR039421">
    <property type="entry name" value="Type_1_exporter"/>
</dbReference>
<dbReference type="EMBL" id="JADCNM010000194">
    <property type="protein sequence ID" value="KAG0449281.1"/>
    <property type="molecule type" value="Genomic_DNA"/>
</dbReference>